<evidence type="ECO:0000313" key="7">
    <source>
        <dbReference type="Proteomes" id="UP000813215"/>
    </source>
</evidence>
<reference evidence="6" key="1">
    <citation type="submission" date="2021-05" db="EMBL/GenBank/DDBJ databases">
        <authorList>
            <person name="Pietrasiak N."/>
            <person name="Ward R."/>
            <person name="Stajich J.E."/>
            <person name="Kurbessoian T."/>
        </authorList>
    </citation>
    <scope>NUCLEOTIDE SEQUENCE</scope>
    <source>
        <strain evidence="6">HA4357-MV3</strain>
    </source>
</reference>
<reference evidence="6" key="2">
    <citation type="journal article" date="2022" name="Microbiol. Resour. Announc.">
        <title>Metagenome Sequencing to Explore Phylogenomics of Terrestrial Cyanobacteria.</title>
        <authorList>
            <person name="Ward R.D."/>
            <person name="Stajich J.E."/>
            <person name="Johansen J.R."/>
            <person name="Huntemann M."/>
            <person name="Clum A."/>
            <person name="Foster B."/>
            <person name="Foster B."/>
            <person name="Roux S."/>
            <person name="Palaniappan K."/>
            <person name="Varghese N."/>
            <person name="Mukherjee S."/>
            <person name="Reddy T.B.K."/>
            <person name="Daum C."/>
            <person name="Copeland A."/>
            <person name="Chen I.A."/>
            <person name="Ivanova N.N."/>
            <person name="Kyrpides N.C."/>
            <person name="Shapiro N."/>
            <person name="Eloe-Fadrosh E.A."/>
            <person name="Pietrasiak N."/>
        </authorList>
    </citation>
    <scope>NUCLEOTIDE SEQUENCE</scope>
    <source>
        <strain evidence="6">HA4357-MV3</strain>
    </source>
</reference>
<comment type="caution">
    <text evidence="6">The sequence shown here is derived from an EMBL/GenBank/DDBJ whole genome shotgun (WGS) entry which is preliminary data.</text>
</comment>
<keyword evidence="2 3" id="KW-0175">Coiled coil</keyword>
<dbReference type="AlphaFoldDB" id="A0A9E3LSR5"/>
<feature type="coiled-coil region" evidence="3">
    <location>
        <begin position="564"/>
        <end position="591"/>
    </location>
</feature>
<feature type="transmembrane region" description="Helical" evidence="5">
    <location>
        <begin position="265"/>
        <end position="286"/>
    </location>
</feature>
<keyword evidence="5" id="KW-0472">Membrane</keyword>
<accession>A0A9E3LSR5</accession>
<evidence type="ECO:0000256" key="3">
    <source>
        <dbReference type="SAM" id="Coils"/>
    </source>
</evidence>
<evidence type="ECO:0000256" key="5">
    <source>
        <dbReference type="SAM" id="Phobius"/>
    </source>
</evidence>
<feature type="transmembrane region" description="Helical" evidence="5">
    <location>
        <begin position="457"/>
        <end position="476"/>
    </location>
</feature>
<feature type="compositionally biased region" description="Low complexity" evidence="4">
    <location>
        <begin position="803"/>
        <end position="815"/>
    </location>
</feature>
<feature type="coiled-coil region" evidence="3">
    <location>
        <begin position="641"/>
        <end position="725"/>
    </location>
</feature>
<organism evidence="6 7">
    <name type="scientific">Pelatocladus maniniholoensis HA4357-MV3</name>
    <dbReference type="NCBI Taxonomy" id="1117104"/>
    <lineage>
        <taxon>Bacteria</taxon>
        <taxon>Bacillati</taxon>
        <taxon>Cyanobacteriota</taxon>
        <taxon>Cyanophyceae</taxon>
        <taxon>Nostocales</taxon>
        <taxon>Nostocaceae</taxon>
        <taxon>Pelatocladus</taxon>
    </lineage>
</organism>
<keyword evidence="5" id="KW-0812">Transmembrane</keyword>
<dbReference type="GO" id="GO:0030313">
    <property type="term" value="C:cell envelope"/>
    <property type="evidence" value="ECO:0007669"/>
    <property type="project" value="UniProtKB-SubCell"/>
</dbReference>
<sequence length="884" mass="100992">MYKPSENRWRQDLEIKRIPQVGKKPVCYQVKVPDSEQIFEFGLEEYFLCQSMNGVVTPAEIVDKFKSRFHVLITEADFLQFTHQISEFNLLESFAIAENIQDGLQKKLPFLDIIGQESGRASSNFKFHNREKKNKKEQIYLWYTTHPHRFFAILKNIFQPFGILFKILIWGLIPGIPIAFLTLFHNQFDFWSDYFDVSKSWSYLATYIFNLIFASLTAKVAQGVVFTSYGGTVSKFGMVLAGGFLPRFYIDREAIWKLQRSKQLWTLATPVIARPVLFVWSILIWYFHRETGTQLSNYALLLAHASFIDFLLDASPLWPSDGYVWTAAYFRLPPDLFQRSFLIWQMLLNRRPLPKSLSNKQKLGLQLFFVGSAIFTLLMFFIIISSTAHGLAVNFLDIFGNGTGYIILFTLLVLALRQPVSRFWKNKNNSLTKNMITSAKESTYPNEKIGKSWLSTVLKGLTMVGGGVVLLLPYPYRSGGQIKLTTSKQQQMQAEVDGKITRVFFKGGDGNWVKAGTVVAVMESPEVNNEFSQTQEQINSRQADLRKQQAELSQLLSTPKKEDVDLAQQQVEVAKQQMETSKQKVKVAEQQIEVSRKSLRTAIIKSEFSIREAERFKYLLQQGAYSQQQYEDADRRATTEMNTAEEIKQDIEKAKQSLQEAKEDVLVKLQNIRQVEANLNLVKSGPYPQEIEAAREEVVATNAEIQRLRQELNYLNNKMRRTILKMPFDGYIATSELQQKVGRYLEQGDTFATVENSRNIYGELQIPEYEVSEIISNGKVEVKLSAYPNESLIGRVVSIQPVTTTDDSSSKTSTSAESGKTVESSNPHSGQVVKVVVEIPKTDKILKSGMSGYAKIEGRTMPVILAFTRPIVRFIQIEMWSWIP</sequence>
<dbReference type="Gene3D" id="2.40.30.170">
    <property type="match status" value="1"/>
</dbReference>
<feature type="transmembrane region" description="Helical" evidence="5">
    <location>
        <begin position="163"/>
        <end position="184"/>
    </location>
</feature>
<feature type="region of interest" description="Disordered" evidence="4">
    <location>
        <begin position="803"/>
        <end position="827"/>
    </location>
</feature>
<proteinExistence type="predicted"/>
<evidence type="ECO:0000256" key="1">
    <source>
        <dbReference type="ARBA" id="ARBA00004196"/>
    </source>
</evidence>
<feature type="compositionally biased region" description="Polar residues" evidence="4">
    <location>
        <begin position="816"/>
        <end position="827"/>
    </location>
</feature>
<dbReference type="Proteomes" id="UP000813215">
    <property type="component" value="Unassembled WGS sequence"/>
</dbReference>
<gene>
    <name evidence="6" type="ORF">KME28_09935</name>
</gene>
<feature type="transmembrane region" description="Helical" evidence="5">
    <location>
        <begin position="398"/>
        <end position="416"/>
    </location>
</feature>
<protein>
    <submittedName>
        <fullName evidence="6">HlyD family secretion protein</fullName>
    </submittedName>
</protein>
<feature type="transmembrane region" description="Helical" evidence="5">
    <location>
        <begin position="233"/>
        <end position="250"/>
    </location>
</feature>
<dbReference type="Gene3D" id="2.40.50.100">
    <property type="match status" value="1"/>
</dbReference>
<keyword evidence="5" id="KW-1133">Transmembrane helix</keyword>
<feature type="transmembrane region" description="Helical" evidence="5">
    <location>
        <begin position="204"/>
        <end position="221"/>
    </location>
</feature>
<name>A0A9E3LSR5_9NOST</name>
<evidence type="ECO:0000256" key="2">
    <source>
        <dbReference type="ARBA" id="ARBA00023054"/>
    </source>
</evidence>
<dbReference type="EMBL" id="JAHHHW010000079">
    <property type="protein sequence ID" value="MBW4432027.1"/>
    <property type="molecule type" value="Genomic_DNA"/>
</dbReference>
<evidence type="ECO:0000313" key="6">
    <source>
        <dbReference type="EMBL" id="MBW4432027.1"/>
    </source>
</evidence>
<dbReference type="PANTHER" id="PTHR32347">
    <property type="entry name" value="EFFLUX SYSTEM COMPONENT YKNX-RELATED"/>
    <property type="match status" value="1"/>
</dbReference>
<dbReference type="Gene3D" id="1.10.287.470">
    <property type="entry name" value="Helix hairpin bin"/>
    <property type="match status" value="1"/>
</dbReference>
<comment type="subcellular location">
    <subcellularLocation>
        <location evidence="1">Cell envelope</location>
    </subcellularLocation>
</comment>
<dbReference type="InterPro" id="IPR050465">
    <property type="entry name" value="UPF0194_transport"/>
</dbReference>
<dbReference type="PANTHER" id="PTHR32347:SF23">
    <property type="entry name" value="BLL5650 PROTEIN"/>
    <property type="match status" value="1"/>
</dbReference>
<evidence type="ECO:0000256" key="4">
    <source>
        <dbReference type="SAM" id="MobiDB-lite"/>
    </source>
</evidence>
<feature type="transmembrane region" description="Helical" evidence="5">
    <location>
        <begin position="365"/>
        <end position="386"/>
    </location>
</feature>